<proteinExistence type="predicted"/>
<gene>
    <name evidence="2" type="ORF">I2H31_24770</name>
</gene>
<feature type="transmembrane region" description="Helical" evidence="1">
    <location>
        <begin position="14"/>
        <end position="32"/>
    </location>
</feature>
<reference evidence="2 3" key="1">
    <citation type="submission" date="2020-11" db="EMBL/GenBank/DDBJ databases">
        <authorList>
            <person name="Kim M.K."/>
        </authorList>
    </citation>
    <scope>NUCLEOTIDE SEQUENCE [LARGE SCALE GENOMIC DNA]</scope>
    <source>
        <strain evidence="2 3">BT662</strain>
    </source>
</reference>
<keyword evidence="1" id="KW-0472">Membrane</keyword>
<dbReference type="Proteomes" id="UP000618931">
    <property type="component" value="Unassembled WGS sequence"/>
</dbReference>
<keyword evidence="3" id="KW-1185">Reference proteome</keyword>
<dbReference type="EMBL" id="JADQDM010000028">
    <property type="protein sequence ID" value="MBF9224339.1"/>
    <property type="molecule type" value="Genomic_DNA"/>
</dbReference>
<dbReference type="Pfam" id="PF13858">
    <property type="entry name" value="DUF4199"/>
    <property type="match status" value="1"/>
</dbReference>
<feature type="transmembrane region" description="Helical" evidence="1">
    <location>
        <begin position="141"/>
        <end position="166"/>
    </location>
</feature>
<evidence type="ECO:0000313" key="2">
    <source>
        <dbReference type="EMBL" id="MBF9224339.1"/>
    </source>
</evidence>
<evidence type="ECO:0000256" key="1">
    <source>
        <dbReference type="SAM" id="Phobius"/>
    </source>
</evidence>
<keyword evidence="1" id="KW-0812">Transmembrane</keyword>
<evidence type="ECO:0000313" key="3">
    <source>
        <dbReference type="Proteomes" id="UP000618931"/>
    </source>
</evidence>
<dbReference type="Gene3D" id="1.10.1760.20">
    <property type="match status" value="1"/>
</dbReference>
<comment type="caution">
    <text evidence="2">The sequence shown here is derived from an EMBL/GenBank/DDBJ whole genome shotgun (WGS) entry which is preliminary data.</text>
</comment>
<dbReference type="RefSeq" id="WP_196295758.1">
    <property type="nucleotide sequence ID" value="NZ_JADQDM010000028.1"/>
</dbReference>
<organism evidence="2 3">
    <name type="scientific">Hymenobacter ruricola</name>
    <dbReference type="NCBI Taxonomy" id="2791023"/>
    <lineage>
        <taxon>Bacteria</taxon>
        <taxon>Pseudomonadati</taxon>
        <taxon>Bacteroidota</taxon>
        <taxon>Cytophagia</taxon>
        <taxon>Cytophagales</taxon>
        <taxon>Hymenobacteraceae</taxon>
        <taxon>Hymenobacter</taxon>
    </lineage>
</organism>
<dbReference type="InterPro" id="IPR025250">
    <property type="entry name" value="DUF4199"/>
</dbReference>
<name>A0ABS0ICZ9_9BACT</name>
<keyword evidence="1" id="KW-1133">Transmembrane helix</keyword>
<protein>
    <submittedName>
        <fullName evidence="2">DUF4199 domain-containing protein</fullName>
    </submittedName>
</protein>
<sequence>METNTTPVTTTSVGLRYGLLTGLISIIISFALNAAHLEQSPAKWLSTVVLVGGIFLAQRYYKEQSGGYMSYGQGMSVGMILSVVSGVLGAIFSYIYVSFVDSDMITRMLDKARADMETRGGATDEQIEQAMQMTAKFMTPGALSFFVVLFSLLFGLLISLVVSAIVKNAKPEFE</sequence>
<feature type="transmembrane region" description="Helical" evidence="1">
    <location>
        <begin position="73"/>
        <end position="97"/>
    </location>
</feature>
<feature type="transmembrane region" description="Helical" evidence="1">
    <location>
        <begin position="44"/>
        <end position="61"/>
    </location>
</feature>
<accession>A0ABS0ICZ9</accession>